<feature type="domain" description="DUF6396" evidence="1">
    <location>
        <begin position="288"/>
        <end position="354"/>
    </location>
</feature>
<accession>A0ABY4S4E1</accession>
<dbReference type="SMART" id="SM00671">
    <property type="entry name" value="SEL1"/>
    <property type="match status" value="3"/>
</dbReference>
<dbReference type="RefSeq" id="WP_250194256.1">
    <property type="nucleotide sequence ID" value="NZ_CP097635.1"/>
</dbReference>
<reference evidence="2" key="1">
    <citation type="submission" date="2022-05" db="EMBL/GenBank/DDBJ databases">
        <title>An RpoN-dependent PEP-CTERM gene is involved in floc formation of an Aquincola tertiaricarbonis strain.</title>
        <authorList>
            <person name="Qiu D."/>
            <person name="Xia M."/>
        </authorList>
    </citation>
    <scope>NUCLEOTIDE SEQUENCE</scope>
    <source>
        <strain evidence="2">RN12</strain>
    </source>
</reference>
<gene>
    <name evidence="2" type="ORF">MW290_08590</name>
</gene>
<dbReference type="InterPro" id="IPR052748">
    <property type="entry name" value="ISR_Activator"/>
</dbReference>
<proteinExistence type="predicted"/>
<dbReference type="InterPro" id="IPR045653">
    <property type="entry name" value="DUF6396"/>
</dbReference>
<dbReference type="EMBL" id="CP097635">
    <property type="protein sequence ID" value="URI05991.1"/>
    <property type="molecule type" value="Genomic_DNA"/>
</dbReference>
<dbReference type="Gene3D" id="1.25.40.10">
    <property type="entry name" value="Tetratricopeptide repeat domain"/>
    <property type="match status" value="1"/>
</dbReference>
<evidence type="ECO:0000259" key="1">
    <source>
        <dbReference type="Pfam" id="PF19933"/>
    </source>
</evidence>
<evidence type="ECO:0000313" key="3">
    <source>
        <dbReference type="Proteomes" id="UP001056201"/>
    </source>
</evidence>
<dbReference type="Proteomes" id="UP001056201">
    <property type="component" value="Chromosome 1"/>
</dbReference>
<name>A0ABY4S4E1_AQUTE</name>
<dbReference type="InterPro" id="IPR006597">
    <property type="entry name" value="Sel1-like"/>
</dbReference>
<dbReference type="PANTHER" id="PTHR45011">
    <property type="entry name" value="DAP3-BINDING CELL DEATH ENHANCER 1"/>
    <property type="match status" value="1"/>
</dbReference>
<evidence type="ECO:0000313" key="2">
    <source>
        <dbReference type="EMBL" id="URI05991.1"/>
    </source>
</evidence>
<dbReference type="InterPro" id="IPR011990">
    <property type="entry name" value="TPR-like_helical_dom_sf"/>
</dbReference>
<sequence length="369" mass="40771">MAASDLLKHWRRVLAVLGLLAAVGLLAWQRDAMTQAIARRLHADLPRFTELPAFDPYRKIFTCRHEAAVNPVPSDQAQALFEQALALDEYSLDPRYIDYGKVAGLYREAMTLGHWKAQFNLAGLYLEGKGVPFDPNEAVRLTEDLMRQGVPAAWFNMGNYYMSGVGPLQPSATVAYAFWQRAADMGSLHAQAELGKALDALIDEPPRHYNNRPIGRQMLECAFAQGSGDAAYELGLTYEVDVGDTTDRSEKQSLFAKALQRLHEGVKFGSRQCADGLSAMYYQGHIEAGHAKDPIRARRYSAIGDYLRHHPDTRLPNLDRVLPLPPADLPPWDGEVESLIDAAKAVRVTPSLPKASAELHRAVGAPGRS</sequence>
<dbReference type="PANTHER" id="PTHR45011:SF1">
    <property type="entry name" value="DAP3-BINDING CELL DEATH ENHANCER 1"/>
    <property type="match status" value="1"/>
</dbReference>
<dbReference type="Pfam" id="PF08238">
    <property type="entry name" value="Sel1"/>
    <property type="match status" value="2"/>
</dbReference>
<dbReference type="SUPFAM" id="SSF81901">
    <property type="entry name" value="HCP-like"/>
    <property type="match status" value="1"/>
</dbReference>
<keyword evidence="3" id="KW-1185">Reference proteome</keyword>
<dbReference type="Pfam" id="PF19933">
    <property type="entry name" value="DUF6396"/>
    <property type="match status" value="1"/>
</dbReference>
<organism evidence="2 3">
    <name type="scientific">Aquincola tertiaricarbonis</name>
    <dbReference type="NCBI Taxonomy" id="391953"/>
    <lineage>
        <taxon>Bacteria</taxon>
        <taxon>Pseudomonadati</taxon>
        <taxon>Pseudomonadota</taxon>
        <taxon>Betaproteobacteria</taxon>
        <taxon>Burkholderiales</taxon>
        <taxon>Sphaerotilaceae</taxon>
        <taxon>Aquincola</taxon>
    </lineage>
</organism>
<protein>
    <submittedName>
        <fullName evidence="2">Sel1 repeat family protein</fullName>
    </submittedName>
</protein>